<name>A0A059CKD0_EUCGR</name>
<proteinExistence type="predicted"/>
<dbReference type="SUPFAM" id="SSF52200">
    <property type="entry name" value="Toll/Interleukin receptor TIR domain"/>
    <property type="match status" value="1"/>
</dbReference>
<dbReference type="Gene3D" id="3.40.50.300">
    <property type="entry name" value="P-loop containing nucleotide triphosphate hydrolases"/>
    <property type="match status" value="1"/>
</dbReference>
<keyword evidence="1" id="KW-0433">Leucine-rich repeat</keyword>
<protein>
    <recommendedName>
        <fullName evidence="3">TIR domain-containing protein</fullName>
    </recommendedName>
</protein>
<sequence>MGNNSGPSASYASVIGNNYFVFLSFRGLDTQKGFVDHLYHELVRVGLHLPNFLFRDDENLNPGEPIETLLNAIKCSKVSIPVISENYVTSKWCFREINQIMECVKSKKQKVYPVFYKVTTDNVKYMTGHFGDAFRRDEHKLDEEFSPVLLFDRHEGKLVKKLVKKIMSEHQHEFLPLPKDLVGIDDHVAKVMNLADSRTMKSANTAYSEAQIIVIYGIGGISKTTLATTIYKKLSNQFDKGIKYVQSLHISNLTKRSGHIEHVSGIEPIRRICEKKKVLIFLDDVDHRDHLNNLIGGCTFESGSWIIITCRDKALLNRYAFKGEQPPSELAALSSDIVATTGGLPLALVIIGSFLKGKDQSIWIETRVKLRKVPHTDVQQKFRISYDSLEYEEQQMFLDIACFFIGINKIFATYLWEDLQYCPNSGLERMIELSLMKIDDNNELRMHDQLRDLGRAIACPANKKPWKCSRLYGTRKP</sequence>
<keyword evidence="2" id="KW-0677">Repeat</keyword>
<feature type="domain" description="TIR" evidence="3">
    <location>
        <begin position="17"/>
        <end position="170"/>
    </location>
</feature>
<dbReference type="GO" id="GO:0007165">
    <property type="term" value="P:signal transduction"/>
    <property type="evidence" value="ECO:0007669"/>
    <property type="project" value="InterPro"/>
</dbReference>
<evidence type="ECO:0000313" key="4">
    <source>
        <dbReference type="EMBL" id="KCW78852.1"/>
    </source>
</evidence>
<dbReference type="AlphaFoldDB" id="A0A059CKD0"/>
<reference evidence="4" key="1">
    <citation type="submission" date="2013-07" db="EMBL/GenBank/DDBJ databases">
        <title>The genome of Eucalyptus grandis.</title>
        <authorList>
            <person name="Schmutz J."/>
            <person name="Hayes R."/>
            <person name="Myburg A."/>
            <person name="Tuskan G."/>
            <person name="Grattapaglia D."/>
            <person name="Rokhsar D.S."/>
        </authorList>
    </citation>
    <scope>NUCLEOTIDE SEQUENCE</scope>
    <source>
        <tissue evidence="4">Leaf extractions</tissue>
    </source>
</reference>
<dbReference type="Pfam" id="PF23282">
    <property type="entry name" value="WHD_ROQ1"/>
    <property type="match status" value="1"/>
</dbReference>
<dbReference type="InterPro" id="IPR000157">
    <property type="entry name" value="TIR_dom"/>
</dbReference>
<dbReference type="Pfam" id="PF00931">
    <property type="entry name" value="NB-ARC"/>
    <property type="match status" value="1"/>
</dbReference>
<dbReference type="PANTHER" id="PTHR11017:SF570">
    <property type="entry name" value="DISEASE RESISTANCE PROTEIN (TIR-NBS CLASS)-RELATED"/>
    <property type="match status" value="1"/>
</dbReference>
<gene>
    <name evidence="4" type="ORF">EUGRSUZ_C00292</name>
</gene>
<evidence type="ECO:0000256" key="1">
    <source>
        <dbReference type="ARBA" id="ARBA00022614"/>
    </source>
</evidence>
<organism evidence="4">
    <name type="scientific">Eucalyptus grandis</name>
    <name type="common">Flooded gum</name>
    <dbReference type="NCBI Taxonomy" id="71139"/>
    <lineage>
        <taxon>Eukaryota</taxon>
        <taxon>Viridiplantae</taxon>
        <taxon>Streptophyta</taxon>
        <taxon>Embryophyta</taxon>
        <taxon>Tracheophyta</taxon>
        <taxon>Spermatophyta</taxon>
        <taxon>Magnoliopsida</taxon>
        <taxon>eudicotyledons</taxon>
        <taxon>Gunneridae</taxon>
        <taxon>Pentapetalae</taxon>
        <taxon>rosids</taxon>
        <taxon>malvids</taxon>
        <taxon>Myrtales</taxon>
        <taxon>Myrtaceae</taxon>
        <taxon>Myrtoideae</taxon>
        <taxon>Eucalypteae</taxon>
        <taxon>Eucalyptus</taxon>
    </lineage>
</organism>
<dbReference type="GO" id="GO:0043531">
    <property type="term" value="F:ADP binding"/>
    <property type="evidence" value="ECO:0007669"/>
    <property type="project" value="InterPro"/>
</dbReference>
<evidence type="ECO:0000259" key="3">
    <source>
        <dbReference type="PROSITE" id="PS50104"/>
    </source>
</evidence>
<dbReference type="InterPro" id="IPR042197">
    <property type="entry name" value="Apaf_helical"/>
</dbReference>
<dbReference type="InterPro" id="IPR035897">
    <property type="entry name" value="Toll_tir_struct_dom_sf"/>
</dbReference>
<dbReference type="PRINTS" id="PR00364">
    <property type="entry name" value="DISEASERSIST"/>
</dbReference>
<dbReference type="Gene3D" id="3.40.50.10140">
    <property type="entry name" value="Toll/interleukin-1 receptor homology (TIR) domain"/>
    <property type="match status" value="1"/>
</dbReference>
<dbReference type="InterPro" id="IPR027417">
    <property type="entry name" value="P-loop_NTPase"/>
</dbReference>
<dbReference type="PROSITE" id="PS50104">
    <property type="entry name" value="TIR"/>
    <property type="match status" value="1"/>
</dbReference>
<dbReference type="InterPro" id="IPR044974">
    <property type="entry name" value="Disease_R_plants"/>
</dbReference>
<dbReference type="GO" id="GO:0006952">
    <property type="term" value="P:defense response"/>
    <property type="evidence" value="ECO:0007669"/>
    <property type="project" value="InterPro"/>
</dbReference>
<dbReference type="InterPro" id="IPR058192">
    <property type="entry name" value="WHD_ROQ1-like"/>
</dbReference>
<dbReference type="STRING" id="71139.A0A059CKD0"/>
<dbReference type="Gramene" id="KCW78852">
    <property type="protein sequence ID" value="KCW78852"/>
    <property type="gene ID" value="EUGRSUZ_C00292"/>
</dbReference>
<evidence type="ECO:0000256" key="2">
    <source>
        <dbReference type="ARBA" id="ARBA00022737"/>
    </source>
</evidence>
<dbReference type="Gene3D" id="1.10.8.430">
    <property type="entry name" value="Helical domain of apoptotic protease-activating factors"/>
    <property type="match status" value="1"/>
</dbReference>
<dbReference type="SMART" id="SM00255">
    <property type="entry name" value="TIR"/>
    <property type="match status" value="1"/>
</dbReference>
<accession>A0A059CKD0</accession>
<dbReference type="EMBL" id="KK198755">
    <property type="protein sequence ID" value="KCW78852.1"/>
    <property type="molecule type" value="Genomic_DNA"/>
</dbReference>
<dbReference type="PANTHER" id="PTHR11017">
    <property type="entry name" value="LEUCINE-RICH REPEAT-CONTAINING PROTEIN"/>
    <property type="match status" value="1"/>
</dbReference>
<dbReference type="InterPro" id="IPR002182">
    <property type="entry name" value="NB-ARC"/>
</dbReference>
<dbReference type="Pfam" id="PF01582">
    <property type="entry name" value="TIR"/>
    <property type="match status" value="1"/>
</dbReference>
<dbReference type="InParanoid" id="A0A059CKD0"/>
<dbReference type="SUPFAM" id="SSF52540">
    <property type="entry name" value="P-loop containing nucleoside triphosphate hydrolases"/>
    <property type="match status" value="1"/>
</dbReference>